<dbReference type="EMBL" id="HBUF01333109">
    <property type="protein sequence ID" value="CAG6697386.1"/>
    <property type="molecule type" value="Transcribed_RNA"/>
</dbReference>
<reference evidence="2" key="1">
    <citation type="submission" date="2021-05" db="EMBL/GenBank/DDBJ databases">
        <authorList>
            <person name="Alioto T."/>
            <person name="Alioto T."/>
            <person name="Gomez Garrido J."/>
        </authorList>
    </citation>
    <scope>NUCLEOTIDE SEQUENCE</scope>
</reference>
<keyword evidence="1" id="KW-1133">Transmembrane helix</keyword>
<organism evidence="2">
    <name type="scientific">Cacopsylla melanoneura</name>
    <dbReference type="NCBI Taxonomy" id="428564"/>
    <lineage>
        <taxon>Eukaryota</taxon>
        <taxon>Metazoa</taxon>
        <taxon>Ecdysozoa</taxon>
        <taxon>Arthropoda</taxon>
        <taxon>Hexapoda</taxon>
        <taxon>Insecta</taxon>
        <taxon>Pterygota</taxon>
        <taxon>Neoptera</taxon>
        <taxon>Paraneoptera</taxon>
        <taxon>Hemiptera</taxon>
        <taxon>Sternorrhyncha</taxon>
        <taxon>Psylloidea</taxon>
        <taxon>Psyllidae</taxon>
        <taxon>Psyllinae</taxon>
        <taxon>Cacopsylla</taxon>
    </lineage>
</organism>
<name>A0A8D8TYD8_9HEMI</name>
<sequence length="132" mass="15658">MSQTLKSSSSTTITLYKYFKCKIYLLWFFFVMPIKINFMSPAANRTRDLCVRVLSQFDTHKAMRAVTSILCRLPCQCQYRTNTSTGDNIYTSNNNILCFGLRIRWAFQFRSFQFRRERERGKDQENILDSNC</sequence>
<accession>A0A8D8TYD8</accession>
<protein>
    <submittedName>
        <fullName evidence="2">Uncharacterized protein</fullName>
    </submittedName>
</protein>
<dbReference type="AlphaFoldDB" id="A0A8D8TYD8"/>
<keyword evidence="1" id="KW-0812">Transmembrane</keyword>
<keyword evidence="1" id="KW-0472">Membrane</keyword>
<feature type="transmembrane region" description="Helical" evidence="1">
    <location>
        <begin position="21"/>
        <end position="40"/>
    </location>
</feature>
<proteinExistence type="predicted"/>
<evidence type="ECO:0000256" key="1">
    <source>
        <dbReference type="SAM" id="Phobius"/>
    </source>
</evidence>
<evidence type="ECO:0000313" key="2">
    <source>
        <dbReference type="EMBL" id="CAG6697386.1"/>
    </source>
</evidence>